<keyword evidence="2" id="KW-0732">Signal</keyword>
<organism evidence="3 4">
    <name type="scientific">Marinobacter lacisalsi</name>
    <dbReference type="NCBI Taxonomy" id="475979"/>
    <lineage>
        <taxon>Bacteria</taxon>
        <taxon>Pseudomonadati</taxon>
        <taxon>Pseudomonadota</taxon>
        <taxon>Gammaproteobacteria</taxon>
        <taxon>Pseudomonadales</taxon>
        <taxon>Marinobacteraceae</taxon>
        <taxon>Marinobacter</taxon>
    </lineage>
</organism>
<feature type="signal peptide" evidence="2">
    <location>
        <begin position="1"/>
        <end position="24"/>
    </location>
</feature>
<evidence type="ECO:0000256" key="1">
    <source>
        <dbReference type="SAM" id="MobiDB-lite"/>
    </source>
</evidence>
<sequence>MSSSALLHSFLRLLALTLLPSALAAWGAADLLSAESDQRFQVSSVEECLSLAARVDDSNPDDTPDEATLQHPPNDLSPGLQTTRIGFHPSTAHLLSDPGLPRAPPA</sequence>
<name>A0ABV8QGU5_9GAMM</name>
<dbReference type="EMBL" id="JBHSDI010000012">
    <property type="protein sequence ID" value="MFC4259239.1"/>
    <property type="molecule type" value="Genomic_DNA"/>
</dbReference>
<evidence type="ECO:0000313" key="4">
    <source>
        <dbReference type="Proteomes" id="UP001595798"/>
    </source>
</evidence>
<evidence type="ECO:0000313" key="3">
    <source>
        <dbReference type="EMBL" id="MFC4259239.1"/>
    </source>
</evidence>
<reference evidence="4" key="1">
    <citation type="journal article" date="2019" name="Int. J. Syst. Evol. Microbiol.">
        <title>The Global Catalogue of Microorganisms (GCM) 10K type strain sequencing project: providing services to taxonomists for standard genome sequencing and annotation.</title>
        <authorList>
            <consortium name="The Broad Institute Genomics Platform"/>
            <consortium name="The Broad Institute Genome Sequencing Center for Infectious Disease"/>
            <person name="Wu L."/>
            <person name="Ma J."/>
        </authorList>
    </citation>
    <scope>NUCLEOTIDE SEQUENCE [LARGE SCALE GENOMIC DNA]</scope>
    <source>
        <strain evidence="4">CECT 7297</strain>
    </source>
</reference>
<evidence type="ECO:0000256" key="2">
    <source>
        <dbReference type="SAM" id="SignalP"/>
    </source>
</evidence>
<feature type="region of interest" description="Disordered" evidence="1">
    <location>
        <begin position="55"/>
        <end position="106"/>
    </location>
</feature>
<feature type="chain" id="PRO_5045613327" evidence="2">
    <location>
        <begin position="25"/>
        <end position="106"/>
    </location>
</feature>
<accession>A0ABV8QGU5</accession>
<gene>
    <name evidence="3" type="ORF">ACFOZ5_09385</name>
</gene>
<dbReference type="RefSeq" id="WP_379886786.1">
    <property type="nucleotide sequence ID" value="NZ_JBHSDI010000012.1"/>
</dbReference>
<dbReference type="Proteomes" id="UP001595798">
    <property type="component" value="Unassembled WGS sequence"/>
</dbReference>
<protein>
    <submittedName>
        <fullName evidence="3">Uncharacterized protein</fullName>
    </submittedName>
</protein>
<proteinExistence type="predicted"/>
<keyword evidence="4" id="KW-1185">Reference proteome</keyword>
<comment type="caution">
    <text evidence="3">The sequence shown here is derived from an EMBL/GenBank/DDBJ whole genome shotgun (WGS) entry which is preliminary data.</text>
</comment>